<dbReference type="GO" id="GO:0008184">
    <property type="term" value="F:glycogen phosphorylase activity"/>
    <property type="evidence" value="ECO:0007669"/>
    <property type="project" value="InterPro"/>
</dbReference>
<dbReference type="GO" id="GO:0005737">
    <property type="term" value="C:cytoplasm"/>
    <property type="evidence" value="ECO:0007669"/>
    <property type="project" value="TreeGrafter"/>
</dbReference>
<dbReference type="STRING" id="39492.ERS852540_00972"/>
<dbReference type="PANTHER" id="PTHR11468">
    <property type="entry name" value="GLYCOGEN PHOSPHORYLASE"/>
    <property type="match status" value="1"/>
</dbReference>
<evidence type="ECO:0000256" key="5">
    <source>
        <dbReference type="ARBA" id="ARBA00022676"/>
    </source>
</evidence>
<evidence type="ECO:0000313" key="13">
    <source>
        <dbReference type="Proteomes" id="UP000095662"/>
    </source>
</evidence>
<evidence type="ECO:0000256" key="8">
    <source>
        <dbReference type="ARBA" id="ARBA00023277"/>
    </source>
</evidence>
<gene>
    <name evidence="12" type="primary">malP_2</name>
    <name evidence="12" type="ORF">ERS852540_00972</name>
</gene>
<dbReference type="GO" id="GO:0030170">
    <property type="term" value="F:pyridoxal phosphate binding"/>
    <property type="evidence" value="ECO:0007669"/>
    <property type="project" value="InterPro"/>
</dbReference>
<dbReference type="EC" id="2.4.1.1" evidence="11"/>
<dbReference type="EMBL" id="CZBY01000006">
    <property type="protein sequence ID" value="CUQ84750.1"/>
    <property type="molecule type" value="Genomic_DNA"/>
</dbReference>
<sequence>MTSPFTENEITRKLTEVLEYDFRVSPAEANHTQIYKALSKIVVNYLKEKRSMFMTDCNSKGRKQVYYLSMEFLMGRSLKTNLYNLGMQDEVAKALKKLDVKIEHIYEEEPDAGLGNGGLGRLAACYLDGLATCAFPATGYSILYEYGIFKQKIIDGWQTELPDDWLPGGRAWLVPVPDQAIEVHFDGEIYEKWEQNYHSVNHVNYKTVNAVPYDMYVSGYDSKGVSKLRLWSAESMSFDMNMFNQGDYAKAIGANNIAHSLTKVLYPNDNHLEGKALRLRQQYFMSAASVGDIVMRHMNVYGTLENLHEKVAIHINDTHPTLAIPELMRILLDDCGYDWDKAWNIITNTFDYTNHTVMAEALETWDVDLMQRILPRIYAIIVEINNRYCAHLTEVIGGDSEKVTRMSIILDNRVKMANLCCAASSSVNGVSKLHSEIIKDSVFHDQYTVNPDAFKNVTNGIAYRRWLLASNQGLTNLLTECIGDGFKKDASKLADFKKFATDKSVLDKLAAVKLANKQAFAKYVYNTTGTKLNCNGIFDVQVKRLHEYKRQQLNAMNIIADYIYLLNNPDADFVPKTYIFASKAAPGYYMAKQIIKMIWCIGEELKKNPKLNEKLAVVFLEDYKVTLSEILMPASEISEQISLAGTEASGTGNMKLMLNGALTMGTYDGANVEIHEAVGDDNIFIFGMSTPEVNQLKAEGYNPEKIYNSHAVIKSVLEKMYKGINGATFEEVANSLRHADRYMCFADFDSYRGTQAKASETYKDKYLWNKMSLINIASAGIFSADRAVTDYARDIWKLI</sequence>
<keyword evidence="8 11" id="KW-0119">Carbohydrate metabolism</keyword>
<keyword evidence="4" id="KW-0321">Glycogen metabolism</keyword>
<dbReference type="NCBIfam" id="TIGR02093">
    <property type="entry name" value="P_ylase"/>
    <property type="match status" value="1"/>
</dbReference>
<evidence type="ECO:0000256" key="4">
    <source>
        <dbReference type="ARBA" id="ARBA00022600"/>
    </source>
</evidence>
<keyword evidence="7 10" id="KW-0663">Pyridoxal phosphate</keyword>
<dbReference type="GO" id="GO:0005980">
    <property type="term" value="P:glycogen catabolic process"/>
    <property type="evidence" value="ECO:0007669"/>
    <property type="project" value="TreeGrafter"/>
</dbReference>
<reference evidence="12 13" key="1">
    <citation type="submission" date="2015-09" db="EMBL/GenBank/DDBJ databases">
        <authorList>
            <consortium name="Pathogen Informatics"/>
        </authorList>
    </citation>
    <scope>NUCLEOTIDE SEQUENCE [LARGE SCALE GENOMIC DNA]</scope>
    <source>
        <strain evidence="12 13">2789STDY5834928</strain>
    </source>
</reference>
<dbReference type="CDD" id="cd04300">
    <property type="entry name" value="GT35_Glycogen_Phosphorylase"/>
    <property type="match status" value="1"/>
</dbReference>
<evidence type="ECO:0000256" key="6">
    <source>
        <dbReference type="ARBA" id="ARBA00022679"/>
    </source>
</evidence>
<dbReference type="FunFam" id="3.40.50.2000:FF:000807">
    <property type="entry name" value="Alpha-glucan phosphorylase 2, cytosolic"/>
    <property type="match status" value="1"/>
</dbReference>
<dbReference type="Gene3D" id="3.40.50.2000">
    <property type="entry name" value="Glycogen Phosphorylase B"/>
    <property type="match status" value="2"/>
</dbReference>
<evidence type="ECO:0000256" key="1">
    <source>
        <dbReference type="ARBA" id="ARBA00001275"/>
    </source>
</evidence>
<proteinExistence type="inferred from homology"/>
<comment type="similarity">
    <text evidence="3 11">Belongs to the glycogen phosphorylase family.</text>
</comment>
<feature type="modified residue" description="N6-(pyridoxal phosphate)lysine" evidence="10">
    <location>
        <position position="655"/>
    </location>
</feature>
<evidence type="ECO:0000256" key="9">
    <source>
        <dbReference type="ARBA" id="ARBA00025174"/>
    </source>
</evidence>
<keyword evidence="5 11" id="KW-0328">Glycosyltransferase</keyword>
<comment type="cofactor">
    <cofactor evidence="2 11">
        <name>pyridoxal 5'-phosphate</name>
        <dbReference type="ChEBI" id="CHEBI:597326"/>
    </cofactor>
</comment>
<evidence type="ECO:0000256" key="11">
    <source>
        <dbReference type="RuleBase" id="RU000587"/>
    </source>
</evidence>
<dbReference type="PANTHER" id="PTHR11468:SF3">
    <property type="entry name" value="GLYCOGEN PHOSPHORYLASE, LIVER FORM"/>
    <property type="match status" value="1"/>
</dbReference>
<keyword evidence="6 11" id="KW-0808">Transferase</keyword>
<evidence type="ECO:0000256" key="3">
    <source>
        <dbReference type="ARBA" id="ARBA00006047"/>
    </source>
</evidence>
<dbReference type="InterPro" id="IPR011833">
    <property type="entry name" value="Glycg_phsphrylas"/>
</dbReference>
<dbReference type="SUPFAM" id="SSF53756">
    <property type="entry name" value="UDP-Glycosyltransferase/glycogen phosphorylase"/>
    <property type="match status" value="1"/>
</dbReference>
<dbReference type="Pfam" id="PF00343">
    <property type="entry name" value="Phosphorylase"/>
    <property type="match status" value="1"/>
</dbReference>
<name>A0A174ZNB8_9FIRM</name>
<evidence type="ECO:0000256" key="10">
    <source>
        <dbReference type="PIRSR" id="PIRSR000460-1"/>
    </source>
</evidence>
<dbReference type="Proteomes" id="UP000095662">
    <property type="component" value="Unassembled WGS sequence"/>
</dbReference>
<evidence type="ECO:0000313" key="12">
    <source>
        <dbReference type="EMBL" id="CUQ84750.1"/>
    </source>
</evidence>
<evidence type="ECO:0000256" key="2">
    <source>
        <dbReference type="ARBA" id="ARBA00001933"/>
    </source>
</evidence>
<dbReference type="AlphaFoldDB" id="A0A174ZNB8"/>
<comment type="function">
    <text evidence="11">Allosteric enzyme that catalyzes the rate-limiting step in glycogen catabolism, the phosphorolytic cleavage of glycogen to produce glucose-1-phosphate, and plays a central role in maintaining cellular and organismal glucose homeostasis.</text>
</comment>
<protein>
    <recommendedName>
        <fullName evidence="11">Alpha-1,4 glucan phosphorylase</fullName>
        <ecNumber evidence="11">2.4.1.1</ecNumber>
    </recommendedName>
</protein>
<dbReference type="PROSITE" id="PS00102">
    <property type="entry name" value="PHOSPHORYLASE"/>
    <property type="match status" value="1"/>
</dbReference>
<dbReference type="PIRSF" id="PIRSF000460">
    <property type="entry name" value="Pprylas_GlgP"/>
    <property type="match status" value="1"/>
</dbReference>
<dbReference type="FunFam" id="3.40.50.2000:FF:000005">
    <property type="entry name" value="Alpha-1,4 glucan phosphorylase"/>
    <property type="match status" value="1"/>
</dbReference>
<evidence type="ECO:0000256" key="7">
    <source>
        <dbReference type="ARBA" id="ARBA00022898"/>
    </source>
</evidence>
<comment type="function">
    <text evidence="9">Phosphorylase is an important allosteric enzyme in carbohydrate metabolism. Enzymes from different sources differ in their regulatory mechanisms and in their natural substrates. However, all known phosphorylases share catalytic and structural properties.</text>
</comment>
<dbReference type="OrthoDB" id="9760804at2"/>
<dbReference type="InterPro" id="IPR035090">
    <property type="entry name" value="Pyridoxal_P_attach_site"/>
</dbReference>
<dbReference type="InterPro" id="IPR000811">
    <property type="entry name" value="Glyco_trans_35"/>
</dbReference>
<comment type="catalytic activity">
    <reaction evidence="1 11">
        <text>[(1-&gt;4)-alpha-D-glucosyl](n) + phosphate = [(1-&gt;4)-alpha-D-glucosyl](n-1) + alpha-D-glucose 1-phosphate</text>
        <dbReference type="Rhea" id="RHEA:41732"/>
        <dbReference type="Rhea" id="RHEA-COMP:9584"/>
        <dbReference type="Rhea" id="RHEA-COMP:9586"/>
        <dbReference type="ChEBI" id="CHEBI:15444"/>
        <dbReference type="ChEBI" id="CHEBI:43474"/>
        <dbReference type="ChEBI" id="CHEBI:58601"/>
        <dbReference type="EC" id="2.4.1.1"/>
    </reaction>
</comment>
<organism evidence="12 13">
    <name type="scientific">[Eubacterium] siraeum</name>
    <dbReference type="NCBI Taxonomy" id="39492"/>
    <lineage>
        <taxon>Bacteria</taxon>
        <taxon>Bacillati</taxon>
        <taxon>Bacillota</taxon>
        <taxon>Clostridia</taxon>
        <taxon>Eubacteriales</taxon>
        <taxon>Oscillospiraceae</taxon>
        <taxon>Oscillospiraceae incertae sedis</taxon>
    </lineage>
</organism>
<accession>A0A174ZNB8</accession>